<feature type="transmembrane region" description="Helical" evidence="1">
    <location>
        <begin position="42"/>
        <end position="60"/>
    </location>
</feature>
<dbReference type="AlphaFoldDB" id="A0A8S9LRT0"/>
<sequence>MSLVTPYGGPTHPNTMDFTCFFKCCIAILYAGIRAYSGPRAAVFSFLSLCIFVLGFRALMSSLVTNYNGGDMESSNIQGYEVILSNSQLTGNIPKFTKNIIINVSGNLGFKLIKEDGVLSRKCHQRSKLALVVTFVAVGFISLVAVIIIVIMSKPFRCFNEVNSMQVDHDERSTELPEVIRGNPLSQTLYTCSCSSSRECFVPDNVMKLLQISHVFRFE</sequence>
<organism evidence="2 3">
    <name type="scientific">Brassica cretica</name>
    <name type="common">Mustard</name>
    <dbReference type="NCBI Taxonomy" id="69181"/>
    <lineage>
        <taxon>Eukaryota</taxon>
        <taxon>Viridiplantae</taxon>
        <taxon>Streptophyta</taxon>
        <taxon>Embryophyta</taxon>
        <taxon>Tracheophyta</taxon>
        <taxon>Spermatophyta</taxon>
        <taxon>Magnoliopsida</taxon>
        <taxon>eudicotyledons</taxon>
        <taxon>Gunneridae</taxon>
        <taxon>Pentapetalae</taxon>
        <taxon>rosids</taxon>
        <taxon>malvids</taxon>
        <taxon>Brassicales</taxon>
        <taxon>Brassicaceae</taxon>
        <taxon>Brassiceae</taxon>
        <taxon>Brassica</taxon>
    </lineage>
</organism>
<gene>
    <name evidence="2" type="ORF">F2Q68_00044213</name>
</gene>
<keyword evidence="1" id="KW-1133">Transmembrane helix</keyword>
<name>A0A8S9LRT0_BRACR</name>
<evidence type="ECO:0000313" key="2">
    <source>
        <dbReference type="EMBL" id="KAF2608278.1"/>
    </source>
</evidence>
<protein>
    <submittedName>
        <fullName evidence="2">Uncharacterized protein</fullName>
    </submittedName>
</protein>
<dbReference type="OrthoDB" id="10377322at2759"/>
<reference evidence="2" key="1">
    <citation type="submission" date="2019-12" db="EMBL/GenBank/DDBJ databases">
        <title>Genome sequencing and annotation of Brassica cretica.</title>
        <authorList>
            <person name="Studholme D.J."/>
            <person name="Sarris P.F."/>
        </authorList>
    </citation>
    <scope>NUCLEOTIDE SEQUENCE</scope>
    <source>
        <strain evidence="2">PFS-001/15</strain>
        <tissue evidence="2">Leaf</tissue>
    </source>
</reference>
<dbReference type="EMBL" id="QGKW02000276">
    <property type="protein sequence ID" value="KAF2608278.1"/>
    <property type="molecule type" value="Genomic_DNA"/>
</dbReference>
<feature type="transmembrane region" description="Helical" evidence="1">
    <location>
        <begin position="129"/>
        <end position="152"/>
    </location>
</feature>
<dbReference type="Proteomes" id="UP000712281">
    <property type="component" value="Unassembled WGS sequence"/>
</dbReference>
<comment type="caution">
    <text evidence="2">The sequence shown here is derived from an EMBL/GenBank/DDBJ whole genome shotgun (WGS) entry which is preliminary data.</text>
</comment>
<feature type="transmembrane region" description="Helical" evidence="1">
    <location>
        <begin position="20"/>
        <end position="36"/>
    </location>
</feature>
<keyword evidence="1" id="KW-0812">Transmembrane</keyword>
<evidence type="ECO:0000256" key="1">
    <source>
        <dbReference type="SAM" id="Phobius"/>
    </source>
</evidence>
<accession>A0A8S9LRT0</accession>
<proteinExistence type="predicted"/>
<keyword evidence="1" id="KW-0472">Membrane</keyword>
<evidence type="ECO:0000313" key="3">
    <source>
        <dbReference type="Proteomes" id="UP000712281"/>
    </source>
</evidence>